<gene>
    <name evidence="1" type="ORF">MJG53_012978</name>
</gene>
<evidence type="ECO:0000313" key="1">
    <source>
        <dbReference type="EMBL" id="KAI4573140.1"/>
    </source>
</evidence>
<evidence type="ECO:0000313" key="2">
    <source>
        <dbReference type="Proteomes" id="UP001057279"/>
    </source>
</evidence>
<proteinExistence type="predicted"/>
<name>A0ACB9UMZ5_9CETA</name>
<protein>
    <submittedName>
        <fullName evidence="1">Uncharacterized protein</fullName>
    </submittedName>
</protein>
<dbReference type="EMBL" id="CM043040">
    <property type="protein sequence ID" value="KAI4573140.1"/>
    <property type="molecule type" value="Genomic_DNA"/>
</dbReference>
<accession>A0ACB9UMZ5</accession>
<keyword evidence="2" id="KW-1185">Reference proteome</keyword>
<reference evidence="1" key="1">
    <citation type="submission" date="2022-03" db="EMBL/GenBank/DDBJ databases">
        <title>Genomic analyses of argali, domestic sheep and their hybrids provide insights into chromosomal evolution, heterosis and genetic basis of agronomic traits.</title>
        <authorList>
            <person name="Li M."/>
        </authorList>
    </citation>
    <scope>NUCLEOTIDE SEQUENCE</scope>
    <source>
        <strain evidence="1">F1 hybrid</strain>
    </source>
</reference>
<comment type="caution">
    <text evidence="1">The sequence shown here is derived from an EMBL/GenBank/DDBJ whole genome shotgun (WGS) entry which is preliminary data.</text>
</comment>
<dbReference type="Proteomes" id="UP001057279">
    <property type="component" value="Linkage Group LG15"/>
</dbReference>
<organism evidence="1 2">
    <name type="scientific">Ovis ammon polii x Ovis aries</name>
    <dbReference type="NCBI Taxonomy" id="2918886"/>
    <lineage>
        <taxon>Eukaryota</taxon>
        <taxon>Metazoa</taxon>
        <taxon>Chordata</taxon>
        <taxon>Craniata</taxon>
        <taxon>Vertebrata</taxon>
        <taxon>Euteleostomi</taxon>
        <taxon>Mammalia</taxon>
        <taxon>Eutheria</taxon>
        <taxon>Laurasiatheria</taxon>
        <taxon>Artiodactyla</taxon>
        <taxon>Ruminantia</taxon>
        <taxon>Pecora</taxon>
        <taxon>Bovidae</taxon>
        <taxon>Caprinae</taxon>
        <taxon>Ovis</taxon>
    </lineage>
</organism>
<sequence>MLDVCFNEAFLQTGKLGLRTVKYRNHEPALQPVGASVVCRTVPPKPGAVSGTLDVGRNPVLWTGGIRITWGHLVDPSFLSPSPRTVEKNLRGGHQGLGRIRSSPGGSEVLGLCETDAKSGSGVGCLGQWMSSETTDRNACKPCGSCTGYHSSEGKDGISAIRSSHLDGTDQFPCETPLLENEEMTRGIEKNGKVAFAEIPLRRGNFSHERVNDLPKVVPQMCSHLGNVDLIMLANEILEKSLNEGKECTSVFGFQTDQRCSDAKTTSALSF</sequence>